<dbReference type="Gene3D" id="3.40.50.300">
    <property type="entry name" value="P-loop containing nucleotide triphosphate hydrolases"/>
    <property type="match status" value="1"/>
</dbReference>
<evidence type="ECO:0000313" key="3">
    <source>
        <dbReference type="EMBL" id="CAF4628564.1"/>
    </source>
</evidence>
<gene>
    <name evidence="3" type="ORF">QYT958_LOCUS13326</name>
</gene>
<dbReference type="InterPro" id="IPR004155">
    <property type="entry name" value="PBS_lyase_HEAT"/>
</dbReference>
<dbReference type="GO" id="GO:0006886">
    <property type="term" value="P:intracellular protein transport"/>
    <property type="evidence" value="ECO:0007669"/>
    <property type="project" value="InterPro"/>
</dbReference>
<name>A0A821E100_9BILA</name>
<evidence type="ECO:0000313" key="4">
    <source>
        <dbReference type="Proteomes" id="UP000663848"/>
    </source>
</evidence>
<dbReference type="SMART" id="SM01349">
    <property type="entry name" value="TOG"/>
    <property type="match status" value="2"/>
</dbReference>
<comment type="caution">
    <text evidence="3">The sequence shown here is derived from an EMBL/GenBank/DDBJ whole genome shotgun (WGS) entry which is preliminary data.</text>
</comment>
<dbReference type="SUPFAM" id="SSF52540">
    <property type="entry name" value="P-loop containing nucleoside triphosphate hydrolases"/>
    <property type="match status" value="1"/>
</dbReference>
<dbReference type="PANTHER" id="PTHR12697:SF5">
    <property type="entry name" value="DEOXYHYPUSINE HYDROXYLASE"/>
    <property type="match status" value="1"/>
</dbReference>
<reference evidence="3" key="1">
    <citation type="submission" date="2021-02" db="EMBL/GenBank/DDBJ databases">
        <authorList>
            <person name="Nowell W R."/>
        </authorList>
    </citation>
    <scope>NUCLEOTIDE SEQUENCE</scope>
</reference>
<dbReference type="Pfam" id="PF05729">
    <property type="entry name" value="NACHT"/>
    <property type="match status" value="1"/>
</dbReference>
<dbReference type="InterPro" id="IPR034085">
    <property type="entry name" value="TOG"/>
</dbReference>
<dbReference type="SMART" id="SM00567">
    <property type="entry name" value="EZ_HEAT"/>
    <property type="match status" value="10"/>
</dbReference>
<feature type="region of interest" description="Disordered" evidence="1">
    <location>
        <begin position="153"/>
        <end position="176"/>
    </location>
</feature>
<feature type="compositionally biased region" description="Basic and acidic residues" evidence="1">
    <location>
        <begin position="153"/>
        <end position="169"/>
    </location>
</feature>
<dbReference type="PANTHER" id="PTHR12697">
    <property type="entry name" value="PBS LYASE HEAT-LIKE PROTEIN"/>
    <property type="match status" value="1"/>
</dbReference>
<dbReference type="EMBL" id="CAJOBR010001693">
    <property type="protein sequence ID" value="CAF4628564.1"/>
    <property type="molecule type" value="Genomic_DNA"/>
</dbReference>
<dbReference type="Pfam" id="PF13646">
    <property type="entry name" value="HEAT_2"/>
    <property type="match status" value="1"/>
</dbReference>
<organism evidence="3 4">
    <name type="scientific">Rotaria socialis</name>
    <dbReference type="NCBI Taxonomy" id="392032"/>
    <lineage>
        <taxon>Eukaryota</taxon>
        <taxon>Metazoa</taxon>
        <taxon>Spiralia</taxon>
        <taxon>Gnathifera</taxon>
        <taxon>Rotifera</taxon>
        <taxon>Eurotatoria</taxon>
        <taxon>Bdelloidea</taxon>
        <taxon>Philodinida</taxon>
        <taxon>Philodinidae</taxon>
        <taxon>Rotaria</taxon>
    </lineage>
</organism>
<evidence type="ECO:0000256" key="1">
    <source>
        <dbReference type="SAM" id="MobiDB-lite"/>
    </source>
</evidence>
<dbReference type="SUPFAM" id="SSF48371">
    <property type="entry name" value="ARM repeat"/>
    <property type="match status" value="1"/>
</dbReference>
<dbReference type="Proteomes" id="UP000663848">
    <property type="component" value="Unassembled WGS sequence"/>
</dbReference>
<proteinExistence type="predicted"/>
<dbReference type="Pfam" id="PF01602">
    <property type="entry name" value="Adaptin_N"/>
    <property type="match status" value="1"/>
</dbReference>
<feature type="domain" description="NACHT" evidence="2">
    <location>
        <begin position="212"/>
        <end position="338"/>
    </location>
</feature>
<dbReference type="InterPro" id="IPR016024">
    <property type="entry name" value="ARM-type_fold"/>
</dbReference>
<accession>A0A821E100</accession>
<sequence length="1424" mass="161759">MILSMAKAVNDAAFVCCFMTQEYEDSVNCKLELQHAQKLHKPIIPCMVSNRKVWKPSPSKWLDLITGSILAVDFSNISEENINTKVRELIDRIKKQSSAPPAESNATFVKLLKSVRQKYLEQNRIKRIVNEEIFFPLEQSYINLAMVEAKEQQEKEKNLKQQRQNKQEQENEQNSTSKYNLDKILGTYEEIHGVKISIHVEDIFQKCNNEIKKVLVLGRAGIGKSTFCLYVTYLWAKSQLWSEYDLVILIHLRRLADTNYPLNKRYTPVDLAEMEYFQQDPLSEDARRLFKQQYDKRKFLWILDGYDEFSQSIPEQLKRVFDNIRETQHHILTSRPYAIDLSYDVKMEIIGFTNDNIPKYIEQFFGQIKDDASHSSSKKLKLLNFLRSNPSIWGVAHIPVNLELICSLWSNNDWIETDTLTITALYDEIIEWLCRRHLTRQHINHTAMTKLVVYKQCYNELRFLEHLAFKAMENNNIMLPPKLLMQTEAETECYLSEHPQLLNMGIFKSYDDSPIPNQNETKKQHYFVHLSFQEHFAARHLLRLLNSPDKHEAINYINNNKYQQRFRLVFVFAAGLIATSHYKSCKNLFWTTIQGEPLDLVGIAHVKLIIECLNEGISQTVDTERAAFLKFISQWLNICITVKKLGVTDNLLESFQRADSLVNASLIQNKLIQLLQTQDIPARRIVIQFILKLEISNPIPKLISAILKALVDEDKYVRGSACEVFVRMSEKAATDEVVHGLLNALRDKDDNVTKQAINALVKMADQIPTKVAIDGLCNALYDEDSNVRCRACEVIGKMGGKAATNQVFNALLNALQAEQSSVRCNACEALGKMGGKAATNEIIDGLRKALHDEVSYVRSNACEALGKIGGKAATNEIIDGLRKALHHEDSYVRRIACQALGKMGGKAATDHVINSLRKIFHDEDSYVRRCVRDTLANLGKEAVTNEMIHEILNALKDDDRDVRRRACQTLYNMDVEAATKEVIGGLLHAYLDEDSYVTDLARKTILKMTKHEATNQVIEGLWDALRDDDYSVDEDLSVRCCAIEAIGNMGDESATSEVIDALLNALHDKKSDIRWRVCEAIGNMGEKVATEHEINGLLNALHDEDSYVRRCACEALGKMGEKVTTSQVIDGFLNAVRDENYSVSTGALEAIVKIGEKTATNQVIDGLLVTLRYENSDVRRRVCGALGRIGEKVATAQIANGLINALNDKDSYVRDDACDAFVKIAKNTSSNVVIDILLKTLCSENSHDKWGARKALEKIVEQTRASNVIITLVNADIYYTDYMYKSLVVVVLKRALVSFDVLKELDSNILSKLLSYFQEIDEIWANPIPSDQFIKVWLHTRNDAWIPLIVFAALRQGVALTVIENSILIYDHNDVFMLDISPTEMLKTLIDAFNCQKRDLQCSPDSMIRSGTITVHSLPLSKIT</sequence>
<dbReference type="InterPro" id="IPR002553">
    <property type="entry name" value="Clathrin/coatomer_adapt-like_N"/>
</dbReference>
<evidence type="ECO:0000259" key="2">
    <source>
        <dbReference type="PROSITE" id="PS50837"/>
    </source>
</evidence>
<dbReference type="GO" id="GO:0016192">
    <property type="term" value="P:vesicle-mediated transport"/>
    <property type="evidence" value="ECO:0007669"/>
    <property type="project" value="InterPro"/>
</dbReference>
<dbReference type="InterPro" id="IPR007111">
    <property type="entry name" value="NACHT_NTPase"/>
</dbReference>
<dbReference type="PROSITE" id="PS50837">
    <property type="entry name" value="NACHT"/>
    <property type="match status" value="1"/>
</dbReference>
<dbReference type="InterPro" id="IPR011989">
    <property type="entry name" value="ARM-like"/>
</dbReference>
<dbReference type="InterPro" id="IPR027417">
    <property type="entry name" value="P-loop_NTPase"/>
</dbReference>
<dbReference type="GO" id="GO:0030117">
    <property type="term" value="C:membrane coat"/>
    <property type="evidence" value="ECO:0007669"/>
    <property type="project" value="InterPro"/>
</dbReference>
<dbReference type="GO" id="GO:0016491">
    <property type="term" value="F:oxidoreductase activity"/>
    <property type="evidence" value="ECO:0007669"/>
    <property type="project" value="TreeGrafter"/>
</dbReference>
<protein>
    <recommendedName>
        <fullName evidence="2">NACHT domain-containing protein</fullName>
    </recommendedName>
</protein>
<dbReference type="Gene3D" id="1.25.10.10">
    <property type="entry name" value="Leucine-rich Repeat Variant"/>
    <property type="match status" value="4"/>
</dbReference>
<dbReference type="GO" id="GO:0007165">
    <property type="term" value="P:signal transduction"/>
    <property type="evidence" value="ECO:0007669"/>
    <property type="project" value="InterPro"/>
</dbReference>